<evidence type="ECO:0000313" key="8">
    <source>
        <dbReference type="Proteomes" id="UP000319828"/>
    </source>
</evidence>
<dbReference type="NCBIfam" id="TIGR00254">
    <property type="entry name" value="GGDEF"/>
    <property type="match status" value="1"/>
</dbReference>
<dbReference type="Pfam" id="PF00990">
    <property type="entry name" value="GGDEF"/>
    <property type="match status" value="1"/>
</dbReference>
<feature type="domain" description="GGDEF" evidence="6">
    <location>
        <begin position="270"/>
        <end position="405"/>
    </location>
</feature>
<dbReference type="PANTHER" id="PTHR45138">
    <property type="entry name" value="REGULATORY COMPONENTS OF SENSORY TRANSDUCTION SYSTEM"/>
    <property type="match status" value="1"/>
</dbReference>
<dbReference type="FunFam" id="3.30.70.270:FF:000001">
    <property type="entry name" value="Diguanylate cyclase domain protein"/>
    <property type="match status" value="1"/>
</dbReference>
<dbReference type="Gene3D" id="3.30.70.270">
    <property type="match status" value="1"/>
</dbReference>
<accession>A0A557PD20</accession>
<sequence length="406" mass="45888">MIDAISNKLTNSITSSSAVSRLIAISMIRDNAGRLAAPFVNALYYQSTLSSSEFSDTIRRMEEIHVSWSLVEYLQDNLPKNKYFQQQIETTKASYYEQSEMFLRDLSEQAKVTHRLNINAYEFSMQYRKGLGAIEALQNNYINELFRLYKQEERQALTKFVIVVLILIANITLLAGIMTYIQRHILKPLSDLNKAASLLANSTENTSGKNISEIQSLFNSLNVLDQQMKLQQSIHEKLVKDSEEDPLTKLANRRRFTREALSMLAMSSENPTHLVLIDLDYFKKVNDGWGHVVGDHVLVGIADVLRKYSHPNSLSTRLGGEEFAIIFPPNIELDLAQQLEILQTKIRQLKINNEQGGTLSVTASFGVASSTSTHANALKNLLTEADEALYRAKNQGRDQICYTQSN</sequence>
<dbReference type="InterPro" id="IPR000160">
    <property type="entry name" value="GGDEF_dom"/>
</dbReference>
<evidence type="ECO:0000256" key="2">
    <source>
        <dbReference type="ARBA" id="ARBA00012528"/>
    </source>
</evidence>
<protein>
    <recommendedName>
        <fullName evidence="2">diguanylate cyclase</fullName>
        <ecNumber evidence="2">2.7.7.65</ecNumber>
    </recommendedName>
</protein>
<evidence type="ECO:0000256" key="1">
    <source>
        <dbReference type="ARBA" id="ARBA00001946"/>
    </source>
</evidence>
<dbReference type="Gene3D" id="6.10.340.10">
    <property type="match status" value="1"/>
</dbReference>
<evidence type="ECO:0000256" key="3">
    <source>
        <dbReference type="ARBA" id="ARBA00034247"/>
    </source>
</evidence>
<keyword evidence="5" id="KW-0812">Transmembrane</keyword>
<dbReference type="GO" id="GO:1902201">
    <property type="term" value="P:negative regulation of bacterial-type flagellum-dependent cell motility"/>
    <property type="evidence" value="ECO:0007669"/>
    <property type="project" value="TreeGrafter"/>
</dbReference>
<dbReference type="PANTHER" id="PTHR45138:SF9">
    <property type="entry name" value="DIGUANYLATE CYCLASE DGCM-RELATED"/>
    <property type="match status" value="1"/>
</dbReference>
<dbReference type="RefSeq" id="WP_144387572.1">
    <property type="nucleotide sequence ID" value="NZ_CANNCB010000002.1"/>
</dbReference>
<organism evidence="7 8">
    <name type="scientific">Vibrio algivorus</name>
    <dbReference type="NCBI Taxonomy" id="1667024"/>
    <lineage>
        <taxon>Bacteria</taxon>
        <taxon>Pseudomonadati</taxon>
        <taxon>Pseudomonadota</taxon>
        <taxon>Gammaproteobacteria</taxon>
        <taxon>Vibrionales</taxon>
        <taxon>Vibrionaceae</taxon>
        <taxon>Vibrio</taxon>
    </lineage>
</organism>
<dbReference type="CDD" id="cd01949">
    <property type="entry name" value="GGDEF"/>
    <property type="match status" value="1"/>
</dbReference>
<dbReference type="SUPFAM" id="SSF55073">
    <property type="entry name" value="Nucleotide cyclase"/>
    <property type="match status" value="1"/>
</dbReference>
<evidence type="ECO:0000256" key="5">
    <source>
        <dbReference type="SAM" id="Phobius"/>
    </source>
</evidence>
<comment type="caution">
    <text evidence="7">The sequence shown here is derived from an EMBL/GenBank/DDBJ whole genome shotgun (WGS) entry which is preliminary data.</text>
</comment>
<comment type="cofactor">
    <cofactor evidence="1">
        <name>Mg(2+)</name>
        <dbReference type="ChEBI" id="CHEBI:18420"/>
    </cofactor>
</comment>
<feature type="coiled-coil region" evidence="4">
    <location>
        <begin position="332"/>
        <end position="395"/>
    </location>
</feature>
<feature type="transmembrane region" description="Helical" evidence="5">
    <location>
        <begin position="160"/>
        <end position="181"/>
    </location>
</feature>
<dbReference type="SMART" id="SM00267">
    <property type="entry name" value="GGDEF"/>
    <property type="match status" value="1"/>
</dbReference>
<evidence type="ECO:0000256" key="4">
    <source>
        <dbReference type="SAM" id="Coils"/>
    </source>
</evidence>
<dbReference type="InterPro" id="IPR050469">
    <property type="entry name" value="Diguanylate_Cyclase"/>
</dbReference>
<dbReference type="InterPro" id="IPR029787">
    <property type="entry name" value="Nucleotide_cyclase"/>
</dbReference>
<reference evidence="7 8" key="1">
    <citation type="submission" date="2019-07" db="EMBL/GenBank/DDBJ databases">
        <title>The draft genome sequence of Vibrio algivorus M1486.</title>
        <authorList>
            <person name="Meng X."/>
        </authorList>
    </citation>
    <scope>NUCLEOTIDE SEQUENCE [LARGE SCALE GENOMIC DNA]</scope>
    <source>
        <strain evidence="7 8">M1486</strain>
    </source>
</reference>
<dbReference type="GO" id="GO:0005886">
    <property type="term" value="C:plasma membrane"/>
    <property type="evidence" value="ECO:0007669"/>
    <property type="project" value="TreeGrafter"/>
</dbReference>
<dbReference type="PROSITE" id="PS50887">
    <property type="entry name" value="GGDEF"/>
    <property type="match status" value="1"/>
</dbReference>
<keyword evidence="4" id="KW-0175">Coiled coil</keyword>
<keyword evidence="5" id="KW-0472">Membrane</keyword>
<comment type="catalytic activity">
    <reaction evidence="3">
        <text>2 GTP = 3',3'-c-di-GMP + 2 diphosphate</text>
        <dbReference type="Rhea" id="RHEA:24898"/>
        <dbReference type="ChEBI" id="CHEBI:33019"/>
        <dbReference type="ChEBI" id="CHEBI:37565"/>
        <dbReference type="ChEBI" id="CHEBI:58805"/>
        <dbReference type="EC" id="2.7.7.65"/>
    </reaction>
</comment>
<dbReference type="OrthoDB" id="9812260at2"/>
<dbReference type="Proteomes" id="UP000319828">
    <property type="component" value="Unassembled WGS sequence"/>
</dbReference>
<evidence type="ECO:0000313" key="7">
    <source>
        <dbReference type="EMBL" id="TVO38565.1"/>
    </source>
</evidence>
<dbReference type="EC" id="2.7.7.65" evidence="2"/>
<dbReference type="GO" id="GO:0043709">
    <property type="term" value="P:cell adhesion involved in single-species biofilm formation"/>
    <property type="evidence" value="ECO:0007669"/>
    <property type="project" value="TreeGrafter"/>
</dbReference>
<dbReference type="AlphaFoldDB" id="A0A557PD20"/>
<keyword evidence="5" id="KW-1133">Transmembrane helix</keyword>
<evidence type="ECO:0000259" key="6">
    <source>
        <dbReference type="PROSITE" id="PS50887"/>
    </source>
</evidence>
<proteinExistence type="predicted"/>
<name>A0A557PD20_9VIBR</name>
<dbReference type="GO" id="GO:0052621">
    <property type="term" value="F:diguanylate cyclase activity"/>
    <property type="evidence" value="ECO:0007669"/>
    <property type="project" value="UniProtKB-EC"/>
</dbReference>
<dbReference type="InterPro" id="IPR043128">
    <property type="entry name" value="Rev_trsase/Diguanyl_cyclase"/>
</dbReference>
<dbReference type="EMBL" id="VMKJ01000005">
    <property type="protein sequence ID" value="TVO38565.1"/>
    <property type="molecule type" value="Genomic_DNA"/>
</dbReference>
<gene>
    <name evidence="7" type="ORF">FOF44_04330</name>
</gene>